<dbReference type="Pfam" id="PF17175">
    <property type="entry name" value="MOLO1"/>
    <property type="match status" value="1"/>
</dbReference>
<evidence type="ECO:0000313" key="3">
    <source>
        <dbReference type="Proteomes" id="UP000887569"/>
    </source>
</evidence>
<dbReference type="GO" id="GO:0005892">
    <property type="term" value="C:acetylcholine-gated channel complex"/>
    <property type="evidence" value="ECO:0007669"/>
    <property type="project" value="InterPro"/>
</dbReference>
<feature type="region of interest" description="Disordered" evidence="1">
    <location>
        <begin position="229"/>
        <end position="254"/>
    </location>
</feature>
<dbReference type="PANTHER" id="PTHR33748">
    <property type="entry name" value="PROTEIN CBG04600"/>
    <property type="match status" value="1"/>
</dbReference>
<dbReference type="PANTHER" id="PTHR33748:SF3">
    <property type="entry name" value="TPM_PHOSPHATASE DOMAIN-CONTAINING PROTEIN"/>
    <property type="match status" value="1"/>
</dbReference>
<name>A0A915AV55_PARUN</name>
<proteinExistence type="predicted"/>
<keyword evidence="2" id="KW-0732">Signal</keyword>
<dbReference type="Gene3D" id="3.10.310.50">
    <property type="match status" value="1"/>
</dbReference>
<keyword evidence="3" id="KW-1185">Reference proteome</keyword>
<reference evidence="4" key="1">
    <citation type="submission" date="2022-11" db="UniProtKB">
        <authorList>
            <consortium name="WormBaseParasite"/>
        </authorList>
    </citation>
    <scope>IDENTIFICATION</scope>
</reference>
<feature type="signal peptide" evidence="2">
    <location>
        <begin position="1"/>
        <end position="27"/>
    </location>
</feature>
<organism evidence="3 4">
    <name type="scientific">Parascaris univalens</name>
    <name type="common">Nematode worm</name>
    <dbReference type="NCBI Taxonomy" id="6257"/>
    <lineage>
        <taxon>Eukaryota</taxon>
        <taxon>Metazoa</taxon>
        <taxon>Ecdysozoa</taxon>
        <taxon>Nematoda</taxon>
        <taxon>Chromadorea</taxon>
        <taxon>Rhabditida</taxon>
        <taxon>Spirurina</taxon>
        <taxon>Ascaridomorpha</taxon>
        <taxon>Ascaridoidea</taxon>
        <taxon>Ascarididae</taxon>
        <taxon>Parascaris</taxon>
    </lineage>
</organism>
<protein>
    <submittedName>
        <fullName evidence="4">TPM domain-containing protein</fullName>
    </submittedName>
</protein>
<dbReference type="WBParaSite" id="PgR014X_g085_t01">
    <property type="protein sequence ID" value="PgR014X_g085_t01"/>
    <property type="gene ID" value="PgR014X_g085"/>
</dbReference>
<accession>A0A915AV55</accession>
<dbReference type="Proteomes" id="UP000887569">
    <property type="component" value="Unplaced"/>
</dbReference>
<evidence type="ECO:0000256" key="1">
    <source>
        <dbReference type="SAM" id="MobiDB-lite"/>
    </source>
</evidence>
<evidence type="ECO:0000313" key="4">
    <source>
        <dbReference type="WBParaSite" id="PgR014X_g085_t01"/>
    </source>
</evidence>
<dbReference type="InterPro" id="IPR033438">
    <property type="entry name" value="MOLO1"/>
</dbReference>
<sequence length="384" mass="42365">SPLRGMRQISHFLLTAILTFGALLCDAQFTSQTYPDPRIDPFNCHIVMPGPVCDPGDILLPDERRDLANRINQLLSSTSTIHNTASACQPYPGKNLEILVAVIDKIGIVPIAPVDIEKFANSLKSRYQNYQDIIACDTTVLIVNSRSDRQVFTVAGRDARLTKEVLKSAFEQNIAHFKAHRFAMGLEGMVVYIASAYSQAHSGQTLLSGGLEARVMTVPPPLVANGVRQTTDEHTSIDSSSPIPSPSETSVEGSNGSLLVGISGTETVEDEESEKLWVDIMKQAVARCGNNQDRIGKYVQAVVEEAMALSLRLIKDKRYNSIEESVAANANDVEVRNAAWTKARSEFIEDIYRRNLLTIRSGAPERCPLRADNFRFVSKYWSAH</sequence>
<dbReference type="AlphaFoldDB" id="A0A915AV55"/>
<evidence type="ECO:0000256" key="2">
    <source>
        <dbReference type="SAM" id="SignalP"/>
    </source>
</evidence>
<feature type="chain" id="PRO_5037203240" evidence="2">
    <location>
        <begin position="28"/>
        <end position="384"/>
    </location>
</feature>